<keyword evidence="2" id="KW-0677">Repeat</keyword>
<proteinExistence type="predicted"/>
<feature type="repeat" description="WD" evidence="3">
    <location>
        <begin position="247"/>
        <end position="282"/>
    </location>
</feature>
<keyword evidence="5" id="KW-1185">Reference proteome</keyword>
<dbReference type="EMBL" id="OU963862">
    <property type="protein sequence ID" value="CAH0381646.1"/>
    <property type="molecule type" value="Genomic_DNA"/>
</dbReference>
<dbReference type="InterPro" id="IPR033010">
    <property type="entry name" value="Cdc20/Fizzy"/>
</dbReference>
<evidence type="ECO:0000256" key="2">
    <source>
        <dbReference type="ARBA" id="ARBA00022737"/>
    </source>
</evidence>
<keyword evidence="1 3" id="KW-0853">WD repeat</keyword>
<dbReference type="Pfam" id="PF00400">
    <property type="entry name" value="WD40"/>
    <property type="match status" value="2"/>
</dbReference>
<dbReference type="AlphaFoldDB" id="A0A9P0A1P8"/>
<evidence type="ECO:0000256" key="3">
    <source>
        <dbReference type="PROSITE-ProRule" id="PRU00221"/>
    </source>
</evidence>
<dbReference type="PANTHER" id="PTHR19918:SF52">
    <property type="entry name" value="PROTEIN CORTEX"/>
    <property type="match status" value="1"/>
</dbReference>
<reference evidence="4" key="1">
    <citation type="submission" date="2021-12" db="EMBL/GenBank/DDBJ databases">
        <authorList>
            <person name="King R."/>
        </authorList>
    </citation>
    <scope>NUCLEOTIDE SEQUENCE</scope>
</reference>
<dbReference type="SUPFAM" id="SSF50978">
    <property type="entry name" value="WD40 repeat-like"/>
    <property type="match status" value="1"/>
</dbReference>
<accession>A0A9P0A1P8</accession>
<evidence type="ECO:0008006" key="6">
    <source>
        <dbReference type="Google" id="ProtNLM"/>
    </source>
</evidence>
<sequence>MKRNRNNWPQVLSHLHKTRNSDRFIPHRGNMNTDLSYYHLKQANKEPELPEISSILYQQTEELNMENYRTILSEALEMHDARILPIFKPKDQKKKGREEIWPSFPRSKPSIRSSIAILDLPHLKEHFYLNLIDWSSSDYVTASLNRTVYLYYPRTHGTIKIELEHPGMAVKWSPDGTRLAIGEKFGHLKVWDLKQKKIIRYNMAACFLRNCSVTAIEWHPTKDLIFTGCTNGAIKVFSSKLIWEHIFTPHSKQIVTLTVSYDGRYLASSSMDGTFAVFSTESKVICECEYLLKVSLKNPIRVRNHFFQLILLGGPKVLHLFDQFLANQTVKLKVS</sequence>
<organism evidence="4 5">
    <name type="scientific">Bemisia tabaci</name>
    <name type="common">Sweetpotato whitefly</name>
    <name type="synonym">Aleurodes tabaci</name>
    <dbReference type="NCBI Taxonomy" id="7038"/>
    <lineage>
        <taxon>Eukaryota</taxon>
        <taxon>Metazoa</taxon>
        <taxon>Ecdysozoa</taxon>
        <taxon>Arthropoda</taxon>
        <taxon>Hexapoda</taxon>
        <taxon>Insecta</taxon>
        <taxon>Pterygota</taxon>
        <taxon>Neoptera</taxon>
        <taxon>Paraneoptera</taxon>
        <taxon>Hemiptera</taxon>
        <taxon>Sternorrhyncha</taxon>
        <taxon>Aleyrodoidea</taxon>
        <taxon>Aleyrodidae</taxon>
        <taxon>Aleyrodinae</taxon>
        <taxon>Bemisia</taxon>
    </lineage>
</organism>
<feature type="repeat" description="WD" evidence="3">
    <location>
        <begin position="169"/>
        <end position="201"/>
    </location>
</feature>
<dbReference type="PROSITE" id="PS50082">
    <property type="entry name" value="WD_REPEATS_2"/>
    <property type="match status" value="2"/>
</dbReference>
<dbReference type="InterPro" id="IPR001680">
    <property type="entry name" value="WD40_rpt"/>
</dbReference>
<evidence type="ECO:0000256" key="1">
    <source>
        <dbReference type="ARBA" id="ARBA00022574"/>
    </source>
</evidence>
<name>A0A9P0A1P8_BEMTA</name>
<gene>
    <name evidence="4" type="ORF">BEMITA_LOCUS1268</name>
</gene>
<dbReference type="GO" id="GO:0031145">
    <property type="term" value="P:anaphase-promoting complex-dependent catabolic process"/>
    <property type="evidence" value="ECO:0007669"/>
    <property type="project" value="TreeGrafter"/>
</dbReference>
<dbReference type="InterPro" id="IPR015943">
    <property type="entry name" value="WD40/YVTN_repeat-like_dom_sf"/>
</dbReference>
<dbReference type="PANTHER" id="PTHR19918">
    <property type="entry name" value="CELL DIVISION CYCLE 20 CDC20 FIZZY -RELATED"/>
    <property type="match status" value="1"/>
</dbReference>
<dbReference type="GO" id="GO:0010997">
    <property type="term" value="F:anaphase-promoting complex binding"/>
    <property type="evidence" value="ECO:0007669"/>
    <property type="project" value="InterPro"/>
</dbReference>
<dbReference type="Proteomes" id="UP001152759">
    <property type="component" value="Chromosome 1"/>
</dbReference>
<dbReference type="GO" id="GO:1990757">
    <property type="term" value="F:ubiquitin ligase activator activity"/>
    <property type="evidence" value="ECO:0007669"/>
    <property type="project" value="TreeGrafter"/>
</dbReference>
<evidence type="ECO:0000313" key="4">
    <source>
        <dbReference type="EMBL" id="CAH0381646.1"/>
    </source>
</evidence>
<evidence type="ECO:0000313" key="5">
    <source>
        <dbReference type="Proteomes" id="UP001152759"/>
    </source>
</evidence>
<dbReference type="GO" id="GO:0005680">
    <property type="term" value="C:anaphase-promoting complex"/>
    <property type="evidence" value="ECO:0007669"/>
    <property type="project" value="TreeGrafter"/>
</dbReference>
<dbReference type="SMART" id="SM00320">
    <property type="entry name" value="WD40"/>
    <property type="match status" value="3"/>
</dbReference>
<dbReference type="Gene3D" id="2.130.10.10">
    <property type="entry name" value="YVTN repeat-like/Quinoprotein amine dehydrogenase"/>
    <property type="match status" value="1"/>
</dbReference>
<dbReference type="GO" id="GO:1905786">
    <property type="term" value="P:positive regulation of anaphase-promoting complex-dependent catabolic process"/>
    <property type="evidence" value="ECO:0007669"/>
    <property type="project" value="TreeGrafter"/>
</dbReference>
<protein>
    <recommendedName>
        <fullName evidence="6">WD repeat-containing protein 55 homolog</fullName>
    </recommendedName>
</protein>
<dbReference type="InterPro" id="IPR036322">
    <property type="entry name" value="WD40_repeat_dom_sf"/>
</dbReference>